<dbReference type="eggNOG" id="COG0484">
    <property type="taxonomic scope" value="Bacteria"/>
</dbReference>
<dbReference type="SUPFAM" id="SSF46565">
    <property type="entry name" value="Chaperone J-domain"/>
    <property type="match status" value="1"/>
</dbReference>
<accession>U5QJB3</accession>
<reference evidence="3 4" key="1">
    <citation type="journal article" date="2013" name="PLoS ONE">
        <title>Cultivation and Complete Genome Sequencing of Gloeobacter kilaueensis sp. nov., from a Lava Cave in Kilauea Caldera, Hawai'i.</title>
        <authorList>
            <person name="Saw J.H."/>
            <person name="Schatz M."/>
            <person name="Brown M.V."/>
            <person name="Kunkel D.D."/>
            <person name="Foster J.S."/>
            <person name="Shick H."/>
            <person name="Christensen S."/>
            <person name="Hou S."/>
            <person name="Wan X."/>
            <person name="Donachie S.P."/>
        </authorList>
    </citation>
    <scope>NUCLEOTIDE SEQUENCE [LARGE SCALE GENOMIC DNA]</scope>
    <source>
        <strain evidence="4">JS</strain>
    </source>
</reference>
<dbReference type="PRINTS" id="PR00625">
    <property type="entry name" value="JDOMAIN"/>
</dbReference>
<feature type="domain" description="J" evidence="2">
    <location>
        <begin position="5"/>
        <end position="68"/>
    </location>
</feature>
<keyword evidence="4" id="KW-1185">Reference proteome</keyword>
<dbReference type="Gene3D" id="1.10.287.110">
    <property type="entry name" value="DnaJ domain"/>
    <property type="match status" value="1"/>
</dbReference>
<dbReference type="Proteomes" id="UP000017396">
    <property type="component" value="Chromosome"/>
</dbReference>
<dbReference type="SMART" id="SM00271">
    <property type="entry name" value="DnaJ"/>
    <property type="match status" value="1"/>
</dbReference>
<dbReference type="InterPro" id="IPR036869">
    <property type="entry name" value="J_dom_sf"/>
</dbReference>
<dbReference type="AlphaFoldDB" id="U5QJB3"/>
<dbReference type="EMBL" id="CP003587">
    <property type="protein sequence ID" value="AGY58953.1"/>
    <property type="molecule type" value="Genomic_DNA"/>
</dbReference>
<dbReference type="KEGG" id="glj:GKIL_2707"/>
<dbReference type="InterPro" id="IPR052763">
    <property type="entry name" value="DnaJ_C4"/>
</dbReference>
<dbReference type="STRING" id="1183438.GKIL_2707"/>
<evidence type="ECO:0000313" key="4">
    <source>
        <dbReference type="Proteomes" id="UP000017396"/>
    </source>
</evidence>
<dbReference type="Pfam" id="PF00226">
    <property type="entry name" value="DnaJ"/>
    <property type="match status" value="1"/>
</dbReference>
<dbReference type="PANTHER" id="PTHR44825:SF1">
    <property type="entry name" value="DNAJ HOMOLOG SUBFAMILY C MEMBER 4"/>
    <property type="match status" value="1"/>
</dbReference>
<dbReference type="PROSITE" id="PS50076">
    <property type="entry name" value="DNAJ_2"/>
    <property type="match status" value="1"/>
</dbReference>
<evidence type="ECO:0000256" key="1">
    <source>
        <dbReference type="SAM" id="MobiDB-lite"/>
    </source>
</evidence>
<dbReference type="OrthoDB" id="9779889at2"/>
<dbReference type="InterPro" id="IPR001623">
    <property type="entry name" value="DnaJ_domain"/>
</dbReference>
<organism evidence="3 4">
    <name type="scientific">Gloeobacter kilaueensis (strain ATCC BAA-2537 / CCAP 1431/1 / ULC 316 / JS1)</name>
    <dbReference type="NCBI Taxonomy" id="1183438"/>
    <lineage>
        <taxon>Bacteria</taxon>
        <taxon>Bacillati</taxon>
        <taxon>Cyanobacteriota</taxon>
        <taxon>Cyanophyceae</taxon>
        <taxon>Gloeobacterales</taxon>
        <taxon>Gloeobacteraceae</taxon>
        <taxon>Gloeobacter</taxon>
    </lineage>
</organism>
<dbReference type="CDD" id="cd06257">
    <property type="entry name" value="DnaJ"/>
    <property type="match status" value="1"/>
</dbReference>
<protein>
    <submittedName>
        <fullName evidence="3">Chaperone protein DnaJ</fullName>
    </submittedName>
</protein>
<gene>
    <name evidence="3" type="ORF">GKIL_2707</name>
</gene>
<evidence type="ECO:0000313" key="3">
    <source>
        <dbReference type="EMBL" id="AGY58953.1"/>
    </source>
</evidence>
<sequence>MDKPTHYQTLGIDPSATTEQIRAAYRRLAKQHHPDTGAPAGHQRMVSLNEAYEVLSEPERRRSYDRLLARDSERGVTATQTVPRAPAGRGVSEDNERLSWLKEIYQPVSAAIQKVVRPFERQLDELSYDPYDDELIGQFEAYLQRSQQYYQQARTLFASRPNPAGAALVAELLFHGLNQLGDALDELRYFTQNYDYQHLHVGQELMSIAWDLRGQAVKAAERLLRTAAF</sequence>
<name>U5QJB3_GLOK1</name>
<dbReference type="HOGENOM" id="CLU_1189056_0_0_3"/>
<feature type="region of interest" description="Disordered" evidence="1">
    <location>
        <begin position="73"/>
        <end position="92"/>
    </location>
</feature>
<evidence type="ECO:0000259" key="2">
    <source>
        <dbReference type="PROSITE" id="PS50076"/>
    </source>
</evidence>
<proteinExistence type="predicted"/>
<dbReference type="PANTHER" id="PTHR44825">
    <property type="match status" value="1"/>
</dbReference>
<dbReference type="RefSeq" id="WP_023174161.1">
    <property type="nucleotide sequence ID" value="NC_022600.1"/>
</dbReference>